<reference evidence="9 10" key="1">
    <citation type="submission" date="2015-05" db="EMBL/GenBank/DDBJ databases">
        <authorList>
            <person name="Wang D.B."/>
            <person name="Wang M."/>
        </authorList>
    </citation>
    <scope>NUCLEOTIDE SEQUENCE [LARGE SCALE GENOMIC DNA]</scope>
    <source>
        <strain evidence="9">VL1</strain>
    </source>
</reference>
<evidence type="ECO:0000256" key="4">
    <source>
        <dbReference type="ARBA" id="ARBA00022989"/>
    </source>
</evidence>
<dbReference type="EMBL" id="CVQH01026971">
    <property type="protein sequence ID" value="CRK41488.1"/>
    <property type="molecule type" value="Genomic_DNA"/>
</dbReference>
<name>A0A0G4N4U6_VERLO</name>
<accession>A0A0G4N4U6</accession>
<feature type="transmembrane region" description="Helical" evidence="7">
    <location>
        <begin position="177"/>
        <end position="198"/>
    </location>
</feature>
<sequence>METSKQLPGRNGEKGVDSEPQTDQNSIESADVQEWSHKEELKARRKVDSTVLPLLFLGLLVFQLDRMNVASALTDGFAVDIAVTQETINLGNQLMFMGIVVLEIPSNMLLQKLGPRRWISAQVFIFGLVATMQFLLVNRTGFLVARLILGFSEAGYIPGAVYTLSMWYPKRELAKRVAIFFFGMFGGNALSPVLASGILQLGGRAGLKGWQWLFLLEGLFTICVSGLLFLTLPGSPDEPCPLLSPGLIRFTPHEQRILRARIEHDDAHRKGGAQGLAIPWRLVWRTVSHWRRWPHYVSTFAVFSTWSPLTTYTPSIIMALGFGRIEANALAAVGASLALVVVFAFAYLSDRTGRRGLSVITAHVCYLVALVVARTVHPHVGRWSRWGLWTAVNSFAVGYHPVHNSWVQLNCREPGERSIAIAMWVMAAISGLMVGTQYFKGSDKPFYSTGLRTMIIMVSVGMVFAVIQDVVYVVHNRRVRSGKHKTKDGSEPYIYVP</sequence>
<dbReference type="PROSITE" id="PS50850">
    <property type="entry name" value="MFS"/>
    <property type="match status" value="1"/>
</dbReference>
<evidence type="ECO:0000313" key="9">
    <source>
        <dbReference type="EMBL" id="CRK41488.1"/>
    </source>
</evidence>
<protein>
    <recommendedName>
        <fullName evidence="8">Major facilitator superfamily (MFS) profile domain-containing protein</fullName>
    </recommendedName>
</protein>
<dbReference type="STRING" id="100787.A0A0G4N4U6"/>
<feature type="transmembrane region" description="Helical" evidence="7">
    <location>
        <begin position="419"/>
        <end position="439"/>
    </location>
</feature>
<feature type="region of interest" description="Disordered" evidence="6">
    <location>
        <begin position="1"/>
        <end position="32"/>
    </location>
</feature>
<dbReference type="InterPro" id="IPR020846">
    <property type="entry name" value="MFS_dom"/>
</dbReference>
<evidence type="ECO:0000256" key="3">
    <source>
        <dbReference type="ARBA" id="ARBA00022692"/>
    </source>
</evidence>
<evidence type="ECO:0000256" key="2">
    <source>
        <dbReference type="ARBA" id="ARBA00022448"/>
    </source>
</evidence>
<feature type="transmembrane region" description="Helical" evidence="7">
    <location>
        <begin position="329"/>
        <end position="349"/>
    </location>
</feature>
<dbReference type="PANTHER" id="PTHR43791:SF32">
    <property type="entry name" value="MAJOR FACILITATOR SUPERFAMILY (MFS) PROFILE DOMAIN-CONTAINING PROTEIN"/>
    <property type="match status" value="1"/>
</dbReference>
<evidence type="ECO:0000256" key="1">
    <source>
        <dbReference type="ARBA" id="ARBA00004141"/>
    </source>
</evidence>
<keyword evidence="10" id="KW-1185">Reference proteome</keyword>
<comment type="subcellular location">
    <subcellularLocation>
        <location evidence="1">Membrane</location>
        <topology evidence="1">Multi-pass membrane protein</topology>
    </subcellularLocation>
</comment>
<feature type="transmembrane region" description="Helical" evidence="7">
    <location>
        <begin position="143"/>
        <end position="165"/>
    </location>
</feature>
<feature type="transmembrane region" description="Helical" evidence="7">
    <location>
        <begin position="118"/>
        <end position="137"/>
    </location>
</feature>
<keyword evidence="3 7" id="KW-0812">Transmembrane</keyword>
<evidence type="ECO:0000256" key="5">
    <source>
        <dbReference type="ARBA" id="ARBA00023136"/>
    </source>
</evidence>
<dbReference type="AlphaFoldDB" id="A0A0G4N4U6"/>
<dbReference type="InterPro" id="IPR011701">
    <property type="entry name" value="MFS"/>
</dbReference>
<gene>
    <name evidence="9" type="ORF">BN1708_001812</name>
</gene>
<keyword evidence="4 7" id="KW-1133">Transmembrane helix</keyword>
<feature type="transmembrane region" description="Helical" evidence="7">
    <location>
        <begin position="451"/>
        <end position="474"/>
    </location>
</feature>
<dbReference type="InterPro" id="IPR036259">
    <property type="entry name" value="MFS_trans_sf"/>
</dbReference>
<evidence type="ECO:0000256" key="6">
    <source>
        <dbReference type="SAM" id="MobiDB-lite"/>
    </source>
</evidence>
<feature type="transmembrane region" description="Helical" evidence="7">
    <location>
        <begin position="356"/>
        <end position="374"/>
    </location>
</feature>
<evidence type="ECO:0000259" key="8">
    <source>
        <dbReference type="PROSITE" id="PS50850"/>
    </source>
</evidence>
<dbReference type="Pfam" id="PF07690">
    <property type="entry name" value="MFS_1"/>
    <property type="match status" value="1"/>
</dbReference>
<dbReference type="GO" id="GO:0016020">
    <property type="term" value="C:membrane"/>
    <property type="evidence" value="ECO:0007669"/>
    <property type="project" value="UniProtKB-SubCell"/>
</dbReference>
<evidence type="ECO:0000313" key="10">
    <source>
        <dbReference type="Proteomes" id="UP000044602"/>
    </source>
</evidence>
<dbReference type="SUPFAM" id="SSF103473">
    <property type="entry name" value="MFS general substrate transporter"/>
    <property type="match status" value="1"/>
</dbReference>
<feature type="transmembrane region" description="Helical" evidence="7">
    <location>
        <begin position="386"/>
        <end position="407"/>
    </location>
</feature>
<keyword evidence="2" id="KW-0813">Transport</keyword>
<proteinExistence type="predicted"/>
<feature type="transmembrane region" description="Helical" evidence="7">
    <location>
        <begin position="300"/>
        <end position="323"/>
    </location>
</feature>
<organism evidence="9 10">
    <name type="scientific">Verticillium longisporum</name>
    <name type="common">Verticillium dahliae var. longisporum</name>
    <dbReference type="NCBI Taxonomy" id="100787"/>
    <lineage>
        <taxon>Eukaryota</taxon>
        <taxon>Fungi</taxon>
        <taxon>Dikarya</taxon>
        <taxon>Ascomycota</taxon>
        <taxon>Pezizomycotina</taxon>
        <taxon>Sordariomycetes</taxon>
        <taxon>Hypocreomycetidae</taxon>
        <taxon>Glomerellales</taxon>
        <taxon>Plectosphaerellaceae</taxon>
        <taxon>Verticillium</taxon>
    </lineage>
</organism>
<dbReference type="GO" id="GO:0022857">
    <property type="term" value="F:transmembrane transporter activity"/>
    <property type="evidence" value="ECO:0007669"/>
    <property type="project" value="InterPro"/>
</dbReference>
<evidence type="ECO:0000256" key="7">
    <source>
        <dbReference type="SAM" id="Phobius"/>
    </source>
</evidence>
<dbReference type="Gene3D" id="1.20.1250.20">
    <property type="entry name" value="MFS general substrate transporter like domains"/>
    <property type="match status" value="2"/>
</dbReference>
<feature type="transmembrane region" description="Helical" evidence="7">
    <location>
        <begin position="210"/>
        <end position="232"/>
    </location>
</feature>
<feature type="compositionally biased region" description="Polar residues" evidence="6">
    <location>
        <begin position="19"/>
        <end position="28"/>
    </location>
</feature>
<dbReference type="PANTHER" id="PTHR43791">
    <property type="entry name" value="PERMEASE-RELATED"/>
    <property type="match status" value="1"/>
</dbReference>
<keyword evidence="5 7" id="KW-0472">Membrane</keyword>
<feature type="domain" description="Major facilitator superfamily (MFS) profile" evidence="8">
    <location>
        <begin position="51"/>
        <end position="497"/>
    </location>
</feature>
<dbReference type="Proteomes" id="UP000044602">
    <property type="component" value="Unassembled WGS sequence"/>
</dbReference>